<organism evidence="1">
    <name type="scientific">Halorubrum saccharovorum</name>
    <dbReference type="NCBI Taxonomy" id="2248"/>
    <lineage>
        <taxon>Archaea</taxon>
        <taxon>Methanobacteriati</taxon>
        <taxon>Methanobacteriota</taxon>
        <taxon>Stenosarchaea group</taxon>
        <taxon>Halobacteria</taxon>
        <taxon>Halobacteriales</taxon>
        <taxon>Haloferacaceae</taxon>
        <taxon>Halorubrum</taxon>
    </lineage>
</organism>
<accession>Q8J2Z8</accession>
<keyword evidence="1" id="KW-0614">Plasmid</keyword>
<name>Q8J2Z8_9EURY</name>
<dbReference type="AlphaFoldDB" id="Q8J2Z8"/>
<sequence length="383" mass="43308">MDEVEDDLPTPDRTYYGDTVKIPGTGSAPNRCRGLSPVGFCEGGHVALGRSSCDTRYCPDHYLGWVRDGAASAVARLAAYRENAEGWGKRLLHLVASPEADRVSADRFWSMRSDAQDAVQAAGARGGYCIAHPYRTSDAADELFRTAVQEGNLSAETGRWTFLRRFAGGDWEKWQSMTEAGPHYHFLAPCEDFDPDAVPDGWVVKNVRSFSRFEKRDMESFEDMARAAWYLRTHGAAEEFRQTATWFGDVHPASFDPEEELGAVEWDCIQERAAEAVGVPMEEMRDGEGAKEERTCEVDDCEEILHDLDDLRMFTSDASWMRSIPPKRRHRLRAVEIWMFEESQKPPPSVRSSEAKVQDWLLETGRMYSDHSKQTGLKAFDQL</sequence>
<proteinExistence type="predicted"/>
<geneLocation type="plasmid" evidence="1">
    <name>pZMX101</name>
</geneLocation>
<protein>
    <submittedName>
        <fullName evidence="1">OrfE</fullName>
    </submittedName>
</protein>
<evidence type="ECO:0000313" key="1">
    <source>
        <dbReference type="EMBL" id="AAO15417.1"/>
    </source>
</evidence>
<reference evidence="1" key="1">
    <citation type="journal article" date="2007" name="FEMS Microbiol. Lett.">
        <title>Genetic analysis of a novel plasmid pZMX101 from Halorubrum saccharovorum: determination of the minimal replicon and comparison with the related haloarchaeal plasmid pSCM201.</title>
        <authorList>
            <person name="Zhou L."/>
            <person name="Zhou M."/>
            <person name="Sun C."/>
            <person name="Xiang H."/>
            <person name="Tan H."/>
        </authorList>
    </citation>
    <scope>NUCLEOTIDE SEQUENCE</scope>
    <source>
        <plasmid evidence="1">pZMX101</plasmid>
    </source>
</reference>
<dbReference type="EMBL" id="AF389188">
    <property type="protein sequence ID" value="AAO15417.1"/>
    <property type="molecule type" value="Genomic_DNA"/>
</dbReference>